<dbReference type="PROSITE" id="PS00174">
    <property type="entry name" value="P_GLUCOSE_ISOMERASE_2"/>
    <property type="match status" value="1"/>
</dbReference>
<evidence type="ECO:0000256" key="4">
    <source>
        <dbReference type="ARBA" id="ARBA00023152"/>
    </source>
</evidence>
<keyword evidence="4 7" id="KW-0324">Glycolysis</keyword>
<dbReference type="PANTHER" id="PTHR11469">
    <property type="entry name" value="GLUCOSE-6-PHOSPHATE ISOMERASE"/>
    <property type="match status" value="1"/>
</dbReference>
<dbReference type="InterPro" id="IPR023096">
    <property type="entry name" value="G6P_Isomerase_C"/>
</dbReference>
<dbReference type="GO" id="GO:0006094">
    <property type="term" value="P:gluconeogenesis"/>
    <property type="evidence" value="ECO:0007669"/>
    <property type="project" value="UniProtKB-UniRule"/>
</dbReference>
<dbReference type="AlphaFoldDB" id="A0A432XKT8"/>
<evidence type="ECO:0000313" key="9">
    <source>
        <dbReference type="EMBL" id="RUO49304.1"/>
    </source>
</evidence>
<dbReference type="InterPro" id="IPR001672">
    <property type="entry name" value="G6P_Isomerase"/>
</dbReference>
<dbReference type="OrthoDB" id="140919at2"/>
<comment type="subcellular location">
    <subcellularLocation>
        <location evidence="7">Cytoplasm</location>
    </subcellularLocation>
</comment>
<gene>
    <name evidence="7" type="primary">pgi</name>
    <name evidence="9" type="ORF">CWE24_02020</name>
</gene>
<evidence type="ECO:0000256" key="2">
    <source>
        <dbReference type="ARBA" id="ARBA00006604"/>
    </source>
</evidence>
<evidence type="ECO:0000256" key="7">
    <source>
        <dbReference type="HAMAP-Rule" id="MF_00473"/>
    </source>
</evidence>
<dbReference type="GO" id="GO:0004347">
    <property type="term" value="F:glucose-6-phosphate isomerase activity"/>
    <property type="evidence" value="ECO:0007669"/>
    <property type="project" value="UniProtKB-UniRule"/>
</dbReference>
<reference evidence="10" key="1">
    <citation type="journal article" date="2018" name="Front. Microbiol.">
        <title>Genome-Based Analysis Reveals the Taxonomy and Diversity of the Family Idiomarinaceae.</title>
        <authorList>
            <person name="Liu Y."/>
            <person name="Lai Q."/>
            <person name="Shao Z."/>
        </authorList>
    </citation>
    <scope>NUCLEOTIDE SEQUENCE [LARGE SCALE GENOMIC DNA]</scope>
    <source>
        <strain evidence="10">908033</strain>
    </source>
</reference>
<keyword evidence="3 7" id="KW-0312">Gluconeogenesis</keyword>
<protein>
    <recommendedName>
        <fullName evidence="7">Glucose-6-phosphate isomerase</fullName>
        <shortName evidence="7">GPI</shortName>
        <ecNumber evidence="7">5.3.1.9</ecNumber>
    </recommendedName>
    <alternativeName>
        <fullName evidence="7">Phosphoglucose isomerase</fullName>
        <shortName evidence="7">PGI</shortName>
    </alternativeName>
    <alternativeName>
        <fullName evidence="7">Phosphohexose isomerase</fullName>
        <shortName evidence="7">PHI</shortName>
    </alternativeName>
</protein>
<dbReference type="PANTHER" id="PTHR11469:SF1">
    <property type="entry name" value="GLUCOSE-6-PHOSPHATE ISOMERASE"/>
    <property type="match status" value="1"/>
</dbReference>
<dbReference type="CDD" id="cd05015">
    <property type="entry name" value="SIS_PGI_1"/>
    <property type="match status" value="1"/>
</dbReference>
<dbReference type="PROSITE" id="PS51463">
    <property type="entry name" value="P_GLUCOSE_ISOMERASE_3"/>
    <property type="match status" value="1"/>
</dbReference>
<comment type="similarity">
    <text evidence="2 7 8">Belongs to the GPI family.</text>
</comment>
<dbReference type="InterPro" id="IPR035482">
    <property type="entry name" value="SIS_PGI_2"/>
</dbReference>
<evidence type="ECO:0000256" key="6">
    <source>
        <dbReference type="ARBA" id="ARBA00029321"/>
    </source>
</evidence>
<dbReference type="STRING" id="519452.SAMN04488139_0538"/>
<dbReference type="SUPFAM" id="SSF53697">
    <property type="entry name" value="SIS domain"/>
    <property type="match status" value="1"/>
</dbReference>
<dbReference type="UniPathway" id="UPA00109">
    <property type="reaction ID" value="UER00181"/>
</dbReference>
<dbReference type="UniPathway" id="UPA00138"/>
<sequence>MAPRNNPPKTALTIESELLNLDYSFQGLTAEELQAYAEKKLPKNFKQLKQQLAKGEYKNKTEGRTVSHMLNRSIHNVVKAGNGKNRFTEIVRTLRSGKWLGATGKPIQNVVNIGVGGSDLGPMMGSFALKEFADDNSLHHLNTHFVSSMDGGQLYAVLPIIDPETTLFIIASKSFGTIDTLANVNTVKEWIKPHLTEQQWLQHHVIGVSANNQAMTDFGIPPAQQISFADSVGGRFSLWSAIGLPIALTVGSNQFSKMLDGAKAMDDHFVQTDDPTQNIPTALALLGLYNREERQINNVAILPYDGRLRYLPSYMQQLDMESNGKQATHDNQPLKTPTGPIIWGGFGPNGQHAFFQHLHQGWDKFTADFIAVLHRQAPGFTTEVQTALREQQRLAVSNCLAHRKLMWEGFQSPNDPRNEYIGHHPTNLLYVDELTPHSFGALIAAYEHKVFTQGVIWGINSFDQPGVEKGKHCAVDILKTIDGHETQSFDPSTDAIIKRM</sequence>
<evidence type="ECO:0000256" key="3">
    <source>
        <dbReference type="ARBA" id="ARBA00022432"/>
    </source>
</evidence>
<dbReference type="InterPro" id="IPR018189">
    <property type="entry name" value="Phosphoglucose_isomerase_CS"/>
</dbReference>
<dbReference type="NCBIfam" id="NF001211">
    <property type="entry name" value="PRK00179.1"/>
    <property type="match status" value="1"/>
</dbReference>
<feature type="active site" evidence="7">
    <location>
        <position position="471"/>
    </location>
</feature>
<comment type="caution">
    <text evidence="9">The sequence shown here is derived from an EMBL/GenBank/DDBJ whole genome shotgun (WGS) entry which is preliminary data.</text>
</comment>
<evidence type="ECO:0000256" key="1">
    <source>
        <dbReference type="ARBA" id="ARBA00004926"/>
    </source>
</evidence>
<dbReference type="RefSeq" id="WP_092837187.1">
    <property type="nucleotide sequence ID" value="NZ_FPCF01000001.1"/>
</dbReference>
<comment type="pathway">
    <text evidence="7">Carbohydrate biosynthesis; gluconeogenesis.</text>
</comment>
<keyword evidence="5 7" id="KW-0413">Isomerase</keyword>
<dbReference type="InterPro" id="IPR046348">
    <property type="entry name" value="SIS_dom_sf"/>
</dbReference>
<dbReference type="GO" id="GO:0006096">
    <property type="term" value="P:glycolytic process"/>
    <property type="evidence" value="ECO:0007669"/>
    <property type="project" value="UniProtKB-UniRule"/>
</dbReference>
<dbReference type="PRINTS" id="PR00662">
    <property type="entry name" value="G6PISOMERASE"/>
</dbReference>
<dbReference type="GO" id="GO:0097367">
    <property type="term" value="F:carbohydrate derivative binding"/>
    <property type="evidence" value="ECO:0007669"/>
    <property type="project" value="InterPro"/>
</dbReference>
<evidence type="ECO:0000313" key="10">
    <source>
        <dbReference type="Proteomes" id="UP000286985"/>
    </source>
</evidence>
<accession>A0A432XKT8</accession>
<dbReference type="Gene3D" id="3.40.50.10490">
    <property type="entry name" value="Glucose-6-phosphate isomerase like protein, domain 1"/>
    <property type="match status" value="2"/>
</dbReference>
<dbReference type="GO" id="GO:0051156">
    <property type="term" value="P:glucose 6-phosphate metabolic process"/>
    <property type="evidence" value="ECO:0007669"/>
    <property type="project" value="TreeGrafter"/>
</dbReference>
<dbReference type="GO" id="GO:0005829">
    <property type="term" value="C:cytosol"/>
    <property type="evidence" value="ECO:0007669"/>
    <property type="project" value="TreeGrafter"/>
</dbReference>
<comment type="pathway">
    <text evidence="1 7 8">Carbohydrate degradation; glycolysis; D-glyceraldehyde 3-phosphate and glycerone phosphate from D-glucose: step 2/4.</text>
</comment>
<dbReference type="HAMAP" id="MF_00473">
    <property type="entry name" value="G6P_isomerase"/>
    <property type="match status" value="1"/>
</dbReference>
<dbReference type="CDD" id="cd05016">
    <property type="entry name" value="SIS_PGI_2"/>
    <property type="match status" value="1"/>
</dbReference>
<dbReference type="EMBL" id="PIPU01000001">
    <property type="protein sequence ID" value="RUO49304.1"/>
    <property type="molecule type" value="Genomic_DNA"/>
</dbReference>
<name>A0A432XKT8_9GAMM</name>
<evidence type="ECO:0000256" key="8">
    <source>
        <dbReference type="RuleBase" id="RU000612"/>
    </source>
</evidence>
<comment type="function">
    <text evidence="7">Catalyzes the reversible isomerization of glucose-6-phosphate to fructose-6-phosphate.</text>
</comment>
<evidence type="ECO:0000256" key="5">
    <source>
        <dbReference type="ARBA" id="ARBA00023235"/>
    </source>
</evidence>
<keyword evidence="10" id="KW-1185">Reference proteome</keyword>
<feature type="active site" description="Proton donor" evidence="7">
    <location>
        <position position="321"/>
    </location>
</feature>
<dbReference type="Gene3D" id="1.10.1390.10">
    <property type="match status" value="1"/>
</dbReference>
<dbReference type="EC" id="5.3.1.9" evidence="7"/>
<dbReference type="Proteomes" id="UP000286985">
    <property type="component" value="Unassembled WGS sequence"/>
</dbReference>
<dbReference type="GO" id="GO:0048029">
    <property type="term" value="F:monosaccharide binding"/>
    <property type="evidence" value="ECO:0007669"/>
    <property type="project" value="TreeGrafter"/>
</dbReference>
<organism evidence="9 10">
    <name type="scientific">Pseudidiomarina donghaiensis</name>
    <dbReference type="NCBI Taxonomy" id="519452"/>
    <lineage>
        <taxon>Bacteria</taxon>
        <taxon>Pseudomonadati</taxon>
        <taxon>Pseudomonadota</taxon>
        <taxon>Gammaproteobacteria</taxon>
        <taxon>Alteromonadales</taxon>
        <taxon>Idiomarinaceae</taxon>
        <taxon>Pseudidiomarina</taxon>
    </lineage>
</organism>
<dbReference type="InterPro" id="IPR035476">
    <property type="entry name" value="SIS_PGI_1"/>
</dbReference>
<feature type="active site" evidence="7">
    <location>
        <position position="352"/>
    </location>
</feature>
<proteinExistence type="inferred from homology"/>
<dbReference type="Pfam" id="PF00342">
    <property type="entry name" value="PGI"/>
    <property type="match status" value="1"/>
</dbReference>
<dbReference type="PROSITE" id="PS00765">
    <property type="entry name" value="P_GLUCOSE_ISOMERASE_1"/>
    <property type="match status" value="1"/>
</dbReference>
<comment type="catalytic activity">
    <reaction evidence="6 7 8">
        <text>alpha-D-glucose 6-phosphate = beta-D-fructose 6-phosphate</text>
        <dbReference type="Rhea" id="RHEA:11816"/>
        <dbReference type="ChEBI" id="CHEBI:57634"/>
        <dbReference type="ChEBI" id="CHEBI:58225"/>
        <dbReference type="EC" id="5.3.1.9"/>
    </reaction>
</comment>
<keyword evidence="7" id="KW-0963">Cytoplasm</keyword>